<dbReference type="OrthoDB" id="5678283at2"/>
<dbReference type="InterPro" id="IPR004993">
    <property type="entry name" value="GH3"/>
</dbReference>
<dbReference type="Pfam" id="PF23571">
    <property type="entry name" value="GH3_M"/>
    <property type="match status" value="1"/>
</dbReference>
<name>A0A1I0Y770_9BACT</name>
<gene>
    <name evidence="3" type="ORF">SAMN04489723_104129</name>
</gene>
<evidence type="ECO:0000313" key="4">
    <source>
        <dbReference type="Proteomes" id="UP000198790"/>
    </source>
</evidence>
<dbReference type="Pfam" id="PF23572">
    <property type="entry name" value="GH3_C"/>
    <property type="match status" value="1"/>
</dbReference>
<organism evidence="3 4">
    <name type="scientific">Algoriphagus aquimarinus</name>
    <dbReference type="NCBI Taxonomy" id="237018"/>
    <lineage>
        <taxon>Bacteria</taxon>
        <taxon>Pseudomonadati</taxon>
        <taxon>Bacteroidota</taxon>
        <taxon>Cytophagia</taxon>
        <taxon>Cytophagales</taxon>
        <taxon>Cyclobacteriaceae</taxon>
        <taxon>Algoriphagus</taxon>
    </lineage>
</organism>
<dbReference type="InterPro" id="IPR055377">
    <property type="entry name" value="GH3_M"/>
</dbReference>
<sequence length="506" mass="57483">MALIGKLVKAGIDITAKFQSVEDNPQISQENQLRELLNQAKNTAFGKYHGFEEILKSDDLIASYRNEVPIFNYEQMHEQWWSRQERFEDITWPGKPHFFARSSGTTGKSSKRIPITKEFMATMQSVGTSMINSLHEFNFPETLFESEVLMLSSSSSLDQNEQGFQEGEISGINVSNFPDWYDIFYRPGKEIAAIRDWDERVEAIAEQAPEWNIGAIAGIPSWVLLMLQRIIKRHQLNDIHEIWPNFQVFASGGVTFETYREDFEALCKTPITILDTYLASEGFIAYSSKPETMAMKLALNHGYFFEFIPFDERGINESGDLLSEPLILGINEVEVGQEYVLLLSSCAGAWRYAIGDVIRFESLDPPQIKITGRTKFFLNVVGSQLSEEKMDKAILELAEHFKTTINEYMVAAVKNEHGDYIHQWVLVSDVKSDGLAEKLDDLLKSANKNYAVARSKALKGISVKVISKDLYTAFLAHTNKKGGQTKTPKVMKDEKMKMLLEFISQP</sequence>
<dbReference type="Pfam" id="PF03321">
    <property type="entry name" value="GH3"/>
    <property type="match status" value="1"/>
</dbReference>
<protein>
    <submittedName>
        <fullName evidence="3">GH3 auxin-responsive promoter</fullName>
    </submittedName>
</protein>
<keyword evidence="4" id="KW-1185">Reference proteome</keyword>
<dbReference type="AlphaFoldDB" id="A0A1I0Y770"/>
<dbReference type="PANTHER" id="PTHR31901:SF9">
    <property type="entry name" value="GH3 DOMAIN-CONTAINING PROTEIN"/>
    <property type="match status" value="1"/>
</dbReference>
<dbReference type="InterPro" id="IPR055378">
    <property type="entry name" value="GH3_C"/>
</dbReference>
<evidence type="ECO:0000259" key="2">
    <source>
        <dbReference type="Pfam" id="PF23572"/>
    </source>
</evidence>
<dbReference type="InterPro" id="IPR042099">
    <property type="entry name" value="ANL_N_sf"/>
</dbReference>
<dbReference type="Proteomes" id="UP000198790">
    <property type="component" value="Unassembled WGS sequence"/>
</dbReference>
<evidence type="ECO:0000313" key="3">
    <source>
        <dbReference type="EMBL" id="SFB08697.1"/>
    </source>
</evidence>
<dbReference type="Gene3D" id="3.40.50.12780">
    <property type="entry name" value="N-terminal domain of ligase-like"/>
    <property type="match status" value="1"/>
</dbReference>
<dbReference type="GO" id="GO:0005737">
    <property type="term" value="C:cytoplasm"/>
    <property type="evidence" value="ECO:0007669"/>
    <property type="project" value="TreeGrafter"/>
</dbReference>
<feature type="domain" description="GH3 middle" evidence="1">
    <location>
        <begin position="299"/>
        <end position="373"/>
    </location>
</feature>
<accession>A0A1I0Y770</accession>
<reference evidence="3 4" key="1">
    <citation type="submission" date="2016-10" db="EMBL/GenBank/DDBJ databases">
        <authorList>
            <person name="de Groot N.N."/>
        </authorList>
    </citation>
    <scope>NUCLEOTIDE SEQUENCE [LARGE SCALE GENOMIC DNA]</scope>
    <source>
        <strain evidence="3 4">DSM 23399</strain>
    </source>
</reference>
<proteinExistence type="predicted"/>
<evidence type="ECO:0000259" key="1">
    <source>
        <dbReference type="Pfam" id="PF23571"/>
    </source>
</evidence>
<dbReference type="STRING" id="237018.SAMN04489723_104129"/>
<dbReference type="GO" id="GO:0016881">
    <property type="term" value="F:acid-amino acid ligase activity"/>
    <property type="evidence" value="ECO:0007669"/>
    <property type="project" value="TreeGrafter"/>
</dbReference>
<dbReference type="PANTHER" id="PTHR31901">
    <property type="entry name" value="GH3 DOMAIN-CONTAINING PROTEIN"/>
    <property type="match status" value="1"/>
</dbReference>
<dbReference type="RefSeq" id="WP_092895543.1">
    <property type="nucleotide sequence ID" value="NZ_FOKK01000004.1"/>
</dbReference>
<dbReference type="EMBL" id="FOKK01000004">
    <property type="protein sequence ID" value="SFB08697.1"/>
    <property type="molecule type" value="Genomic_DNA"/>
</dbReference>
<feature type="domain" description="GH3 C-terminal" evidence="2">
    <location>
        <begin position="389"/>
        <end position="494"/>
    </location>
</feature>